<accession>A0A3D9KWV8</accession>
<evidence type="ECO:0000313" key="3">
    <source>
        <dbReference type="Proteomes" id="UP000256779"/>
    </source>
</evidence>
<sequence>MIIAVLSVLTFALTSILNQGSVNLAGEYVDKQSVNSAALTTLLFSIPILGFILGTLVSLIPYRGLTYNQKYLRSSLMTIIVIDSIFLVNTILRSIPF</sequence>
<evidence type="ECO:0000313" key="2">
    <source>
        <dbReference type="EMBL" id="RED92996.1"/>
    </source>
</evidence>
<feature type="transmembrane region" description="Helical" evidence="1">
    <location>
        <begin position="42"/>
        <end position="62"/>
    </location>
</feature>
<keyword evidence="1" id="KW-1133">Transmembrane helix</keyword>
<feature type="transmembrane region" description="Helical" evidence="1">
    <location>
        <begin position="74"/>
        <end position="92"/>
    </location>
</feature>
<gene>
    <name evidence="2" type="ORF">C7460_12720</name>
</gene>
<protein>
    <submittedName>
        <fullName evidence="2">Uncharacterized protein</fullName>
    </submittedName>
</protein>
<proteinExistence type="predicted"/>
<keyword evidence="1" id="KW-0472">Membrane</keyword>
<name>A0A3D9KWV8_MARFU</name>
<dbReference type="EMBL" id="QREG01000027">
    <property type="protein sequence ID" value="RED92996.1"/>
    <property type="molecule type" value="Genomic_DNA"/>
</dbReference>
<keyword evidence="1" id="KW-0812">Transmembrane</keyword>
<dbReference type="Proteomes" id="UP000256779">
    <property type="component" value="Unassembled WGS sequence"/>
</dbReference>
<comment type="caution">
    <text evidence="2">The sequence shown here is derived from an EMBL/GenBank/DDBJ whole genome shotgun (WGS) entry which is preliminary data.</text>
</comment>
<dbReference type="AlphaFoldDB" id="A0A3D9KWV8"/>
<keyword evidence="3" id="KW-1185">Reference proteome</keyword>
<reference evidence="2 3" key="1">
    <citation type="submission" date="2018-07" db="EMBL/GenBank/DDBJ databases">
        <title>Genomic Encyclopedia of Type Strains, Phase IV (KMG-IV): sequencing the most valuable type-strain genomes for metagenomic binning, comparative biology and taxonomic classification.</title>
        <authorList>
            <person name="Goeker M."/>
        </authorList>
    </citation>
    <scope>NUCLEOTIDE SEQUENCE [LARGE SCALE GENOMIC DNA]</scope>
    <source>
        <strain evidence="2 3">DSM 4134</strain>
    </source>
</reference>
<organism evidence="2 3">
    <name type="scientific">Marinoscillum furvescens DSM 4134</name>
    <dbReference type="NCBI Taxonomy" id="1122208"/>
    <lineage>
        <taxon>Bacteria</taxon>
        <taxon>Pseudomonadati</taxon>
        <taxon>Bacteroidota</taxon>
        <taxon>Cytophagia</taxon>
        <taxon>Cytophagales</taxon>
        <taxon>Reichenbachiellaceae</taxon>
        <taxon>Marinoscillum</taxon>
    </lineage>
</organism>
<evidence type="ECO:0000256" key="1">
    <source>
        <dbReference type="SAM" id="Phobius"/>
    </source>
</evidence>